<evidence type="ECO:0000313" key="1">
    <source>
        <dbReference type="EnsemblMetazoa" id="AATE002732-PA.1"/>
    </source>
</evidence>
<dbReference type="EMBL" id="AXCP01007480">
    <property type="status" value="NOT_ANNOTATED_CDS"/>
    <property type="molecule type" value="Genomic_DNA"/>
</dbReference>
<dbReference type="AlphaFoldDB" id="A0A182IP05"/>
<dbReference type="VEuPathDB" id="VectorBase:AATE002732"/>
<organism evidence="1">
    <name type="scientific">Anopheles atroparvus</name>
    <name type="common">European mosquito</name>
    <dbReference type="NCBI Taxonomy" id="41427"/>
    <lineage>
        <taxon>Eukaryota</taxon>
        <taxon>Metazoa</taxon>
        <taxon>Ecdysozoa</taxon>
        <taxon>Arthropoda</taxon>
        <taxon>Hexapoda</taxon>
        <taxon>Insecta</taxon>
        <taxon>Pterygota</taxon>
        <taxon>Neoptera</taxon>
        <taxon>Endopterygota</taxon>
        <taxon>Diptera</taxon>
        <taxon>Nematocera</taxon>
        <taxon>Culicoidea</taxon>
        <taxon>Culicidae</taxon>
        <taxon>Anophelinae</taxon>
        <taxon>Anopheles</taxon>
    </lineage>
</organism>
<dbReference type="EMBL" id="AXCP01007481">
    <property type="status" value="NOT_ANNOTATED_CDS"/>
    <property type="molecule type" value="Genomic_DNA"/>
</dbReference>
<reference evidence="1" key="1">
    <citation type="submission" date="2022-08" db="UniProtKB">
        <authorList>
            <consortium name="EnsemblMetazoa"/>
        </authorList>
    </citation>
    <scope>IDENTIFICATION</scope>
    <source>
        <strain evidence="1">EBRO</strain>
    </source>
</reference>
<name>A0A182IP05_ANOAO</name>
<accession>A0A182IP05</accession>
<dbReference type="EnsemblMetazoa" id="AATE002732-RA">
    <property type="protein sequence ID" value="AATE002732-PA.1"/>
    <property type="gene ID" value="AATE002732"/>
</dbReference>
<proteinExistence type="predicted"/>
<sequence length="243" mass="25980">MDRKRKTKRNVSDSGARNGYGLDENVDARSKIEELNAVIHFFSRPQLAGFKTESIPGRALPLKLPAGFAWPVPPLTVSLAKANWVLFLGPDRRLCDSVPFGFDFPLHGMVQLLLTVRRCSRMLLVTLLGAGALWASPAAISTSAAPRSSATGTPARLSGELNGSAYLPRNPARASPGPVSLVRITGDDGGNLNVEADEDDSPGRFWLGEWVGGFSALARLTATHDRGGSSADLFAVLTVRQSE</sequence>
<protein>
    <submittedName>
        <fullName evidence="1">Uncharacterized protein</fullName>
    </submittedName>
</protein>